<evidence type="ECO:0000259" key="7">
    <source>
        <dbReference type="PROSITE" id="PS50928"/>
    </source>
</evidence>
<keyword evidence="2 6" id="KW-0813">Transport</keyword>
<keyword evidence="5 6" id="KW-0472">Membrane</keyword>
<dbReference type="GO" id="GO:0055085">
    <property type="term" value="P:transmembrane transport"/>
    <property type="evidence" value="ECO:0007669"/>
    <property type="project" value="InterPro"/>
</dbReference>
<name>A0AA96RM44_9BACL</name>
<gene>
    <name evidence="8" type="ORF">MJB10_08255</name>
</gene>
<dbReference type="InterPro" id="IPR000515">
    <property type="entry name" value="MetI-like"/>
</dbReference>
<dbReference type="PROSITE" id="PS50928">
    <property type="entry name" value="ABC_TM1"/>
    <property type="match status" value="1"/>
</dbReference>
<dbReference type="EMBL" id="CP130319">
    <property type="protein sequence ID" value="WNR46071.1"/>
    <property type="molecule type" value="Genomic_DNA"/>
</dbReference>
<keyword evidence="9" id="KW-1185">Reference proteome</keyword>
<dbReference type="CDD" id="cd06261">
    <property type="entry name" value="TM_PBP2"/>
    <property type="match status" value="1"/>
</dbReference>
<dbReference type="Pfam" id="PF00528">
    <property type="entry name" value="BPD_transp_1"/>
    <property type="match status" value="1"/>
</dbReference>
<evidence type="ECO:0000256" key="1">
    <source>
        <dbReference type="ARBA" id="ARBA00004141"/>
    </source>
</evidence>
<keyword evidence="3 6" id="KW-0812">Transmembrane</keyword>
<dbReference type="PANTHER" id="PTHR43496:SF1">
    <property type="entry name" value="POLYGALACTURONAN_RHAMNOGALACTURONAN TRANSPORT SYSTEM PERMEASE PROTEIN YTEP"/>
    <property type="match status" value="1"/>
</dbReference>
<dbReference type="Gene3D" id="1.10.3720.10">
    <property type="entry name" value="MetI-like"/>
    <property type="match status" value="1"/>
</dbReference>
<dbReference type="AlphaFoldDB" id="A0AA96RM44"/>
<dbReference type="PANTHER" id="PTHR43496">
    <property type="entry name" value="PROTEIN LPLB"/>
    <property type="match status" value="1"/>
</dbReference>
<feature type="transmembrane region" description="Helical" evidence="6">
    <location>
        <begin position="121"/>
        <end position="141"/>
    </location>
</feature>
<proteinExistence type="inferred from homology"/>
<organism evidence="8 9">
    <name type="scientific">Paenibacillus roseopurpureus</name>
    <dbReference type="NCBI Taxonomy" id="2918901"/>
    <lineage>
        <taxon>Bacteria</taxon>
        <taxon>Bacillati</taxon>
        <taxon>Bacillota</taxon>
        <taxon>Bacilli</taxon>
        <taxon>Bacillales</taxon>
        <taxon>Paenibacillaceae</taxon>
        <taxon>Paenibacillus</taxon>
    </lineage>
</organism>
<evidence type="ECO:0000313" key="8">
    <source>
        <dbReference type="EMBL" id="WNR46071.1"/>
    </source>
</evidence>
<keyword evidence="4 6" id="KW-1133">Transmembrane helix</keyword>
<dbReference type="GO" id="GO:0005886">
    <property type="term" value="C:plasma membrane"/>
    <property type="evidence" value="ECO:0007669"/>
    <property type="project" value="UniProtKB-SubCell"/>
</dbReference>
<protein>
    <submittedName>
        <fullName evidence="8">ABC transporter permease subunit</fullName>
    </submittedName>
</protein>
<evidence type="ECO:0000256" key="6">
    <source>
        <dbReference type="RuleBase" id="RU363032"/>
    </source>
</evidence>
<feature type="transmembrane region" description="Helical" evidence="6">
    <location>
        <begin position="16"/>
        <end position="42"/>
    </location>
</feature>
<evidence type="ECO:0000313" key="9">
    <source>
        <dbReference type="Proteomes" id="UP001304650"/>
    </source>
</evidence>
<feature type="transmembrane region" description="Helical" evidence="6">
    <location>
        <begin position="161"/>
        <end position="187"/>
    </location>
</feature>
<dbReference type="InterPro" id="IPR035906">
    <property type="entry name" value="MetI-like_sf"/>
</dbReference>
<dbReference type="Proteomes" id="UP001304650">
    <property type="component" value="Chromosome"/>
</dbReference>
<evidence type="ECO:0000256" key="4">
    <source>
        <dbReference type="ARBA" id="ARBA00022989"/>
    </source>
</evidence>
<comment type="similarity">
    <text evidence="6">Belongs to the binding-protein-dependent transport system permease family.</text>
</comment>
<evidence type="ECO:0000256" key="2">
    <source>
        <dbReference type="ARBA" id="ARBA00022448"/>
    </source>
</evidence>
<comment type="subcellular location">
    <subcellularLocation>
        <location evidence="6">Cell membrane</location>
        <topology evidence="6">Multi-pass membrane protein</topology>
    </subcellularLocation>
    <subcellularLocation>
        <location evidence="1">Membrane</location>
        <topology evidence="1">Multi-pass membrane protein</topology>
    </subcellularLocation>
</comment>
<accession>A0AA96RM44</accession>
<evidence type="ECO:0000256" key="3">
    <source>
        <dbReference type="ARBA" id="ARBA00022692"/>
    </source>
</evidence>
<feature type="transmembrane region" description="Helical" evidence="6">
    <location>
        <begin position="79"/>
        <end position="100"/>
    </location>
</feature>
<dbReference type="KEGG" id="proo:MJB10_08255"/>
<feature type="domain" description="ABC transmembrane type-1" evidence="7">
    <location>
        <begin position="75"/>
        <end position="289"/>
    </location>
</feature>
<evidence type="ECO:0000256" key="5">
    <source>
        <dbReference type="ARBA" id="ARBA00023136"/>
    </source>
</evidence>
<dbReference type="RefSeq" id="WP_314803361.1">
    <property type="nucleotide sequence ID" value="NZ_CP130319.1"/>
</dbReference>
<feature type="transmembrane region" description="Helical" evidence="6">
    <location>
        <begin position="208"/>
        <end position="226"/>
    </location>
</feature>
<dbReference type="SUPFAM" id="SSF161098">
    <property type="entry name" value="MetI-like"/>
    <property type="match status" value="1"/>
</dbReference>
<feature type="transmembrane region" description="Helical" evidence="6">
    <location>
        <begin position="268"/>
        <end position="287"/>
    </location>
</feature>
<sequence length="302" mass="34295">MNTAVRRTKFSKYLPFYLLAAPGMIYFILFHYVPIWGIILAFQDYSPYLGVFKSEWIGFENFIHFFNLPDFKVLLNNTLILSLCSIALYFPFTVLLSLLLNELRSVLFKRIVQSVFYLPHFVSWVIIAGITLIFFGPSGVITHSLEEMIGRTVPFMMSEAWFRPLIIFQSIWRDAGWGTIIFLAALAGINPEIYEAGKMDGAGRLRSMWHITLPGIKSTIIILLLIRLGHALDSNFQQVFLMSNNLNIGVSDVFDLYVYRVGLQQGSFSFGVAVGLFKSIVSLVLVLGANRLAKWFGEDGIF</sequence>
<reference evidence="8" key="1">
    <citation type="submission" date="2022-02" db="EMBL/GenBank/DDBJ databases">
        <title>Paenibacillus sp. MBLB1832 Whole Genome Shotgun Sequencing.</title>
        <authorList>
            <person name="Hwang C.Y."/>
            <person name="Cho E.-S."/>
            <person name="Seo M.-J."/>
        </authorList>
    </citation>
    <scope>NUCLEOTIDE SEQUENCE</scope>
    <source>
        <strain evidence="8">MBLB1832</strain>
    </source>
</reference>